<evidence type="ECO:0000259" key="7">
    <source>
        <dbReference type="PROSITE" id="PS50801"/>
    </source>
</evidence>
<dbReference type="InterPro" id="IPR002645">
    <property type="entry name" value="STAS_dom"/>
</dbReference>
<reference evidence="8" key="1">
    <citation type="submission" date="2011-10" db="EMBL/GenBank/DDBJ databases">
        <title>The Genome Sequence of Fusarium oxysporum HDV247.</title>
        <authorList>
            <consortium name="The Broad Institute Genome Sequencing Platform"/>
            <person name="Ma L.-J."/>
            <person name="Gale L.R."/>
            <person name="Schwartz D.C."/>
            <person name="Zhou S."/>
            <person name="Corby-Kistler H."/>
            <person name="Young S.K."/>
            <person name="Zeng Q."/>
            <person name="Gargeya S."/>
            <person name="Fitzgerald M."/>
            <person name="Haas B."/>
            <person name="Abouelleil A."/>
            <person name="Alvarado L."/>
            <person name="Arachchi H.M."/>
            <person name="Berlin A."/>
            <person name="Brown A."/>
            <person name="Chapman S.B."/>
            <person name="Chen Z."/>
            <person name="Dunbar C."/>
            <person name="Freedman E."/>
            <person name="Gearin G."/>
            <person name="Goldberg J."/>
            <person name="Griggs A."/>
            <person name="Gujja S."/>
            <person name="Heiman D."/>
            <person name="Howarth C."/>
            <person name="Larson L."/>
            <person name="Lui A."/>
            <person name="MacDonald P.J.P."/>
            <person name="Montmayeur A."/>
            <person name="Murphy C."/>
            <person name="Neiman D."/>
            <person name="Pearson M."/>
            <person name="Priest M."/>
            <person name="Roberts A."/>
            <person name="Saif S."/>
            <person name="Shea T."/>
            <person name="Shenoy N."/>
            <person name="Sisk P."/>
            <person name="Stolte C."/>
            <person name="Sykes S."/>
            <person name="Wortman J."/>
            <person name="Nusbaum C."/>
            <person name="Birren B."/>
        </authorList>
    </citation>
    <scope>NUCLEOTIDE SEQUENCE [LARGE SCALE GENOMIC DNA]</scope>
    <source>
        <strain evidence="8">HDV247</strain>
    </source>
</reference>
<dbReference type="Gene3D" id="3.40.710.10">
    <property type="entry name" value="DD-peptidase/beta-lactamase superfamily"/>
    <property type="match status" value="1"/>
</dbReference>
<feature type="domain" description="STAS" evidence="7">
    <location>
        <begin position="340"/>
        <end position="427"/>
    </location>
</feature>
<evidence type="ECO:0000256" key="6">
    <source>
        <dbReference type="SAM" id="MobiDB-lite"/>
    </source>
</evidence>
<evidence type="ECO:0000256" key="2">
    <source>
        <dbReference type="ARBA" id="ARBA00011881"/>
    </source>
</evidence>
<dbReference type="Proteomes" id="UP000030751">
    <property type="component" value="Unassembled WGS sequence"/>
</dbReference>
<dbReference type="PROSITE" id="PS50801">
    <property type="entry name" value="STAS"/>
    <property type="match status" value="1"/>
</dbReference>
<dbReference type="SUPFAM" id="SSF56601">
    <property type="entry name" value="beta-lactamase/transpeptidase-like"/>
    <property type="match status" value="1"/>
</dbReference>
<evidence type="ECO:0000256" key="1">
    <source>
        <dbReference type="ARBA" id="ARBA00011076"/>
    </source>
</evidence>
<evidence type="ECO:0000256" key="3">
    <source>
        <dbReference type="ARBA" id="ARBA00012918"/>
    </source>
</evidence>
<accession>W9NI69</accession>
<evidence type="ECO:0000256" key="4">
    <source>
        <dbReference type="ARBA" id="ARBA00022801"/>
    </source>
</evidence>
<feature type="compositionally biased region" description="Basic and acidic residues" evidence="6">
    <location>
        <begin position="528"/>
        <end position="544"/>
    </location>
</feature>
<feature type="region of interest" description="Disordered" evidence="6">
    <location>
        <begin position="526"/>
        <end position="584"/>
    </location>
</feature>
<dbReference type="InterPro" id="IPR015868">
    <property type="entry name" value="Glutaminase"/>
</dbReference>
<dbReference type="GO" id="GO:0004359">
    <property type="term" value="F:glutaminase activity"/>
    <property type="evidence" value="ECO:0007669"/>
    <property type="project" value="UniProtKB-EC"/>
</dbReference>
<dbReference type="Gene3D" id="3.30.750.24">
    <property type="entry name" value="STAS domain"/>
    <property type="match status" value="1"/>
</dbReference>
<dbReference type="InterPro" id="IPR012338">
    <property type="entry name" value="Beta-lactam/transpept-like"/>
</dbReference>
<dbReference type="PANTHER" id="PTHR12544">
    <property type="entry name" value="GLUTAMINASE"/>
    <property type="match status" value="1"/>
</dbReference>
<dbReference type="EC" id="3.5.1.2" evidence="3"/>
<dbReference type="InterPro" id="IPR036513">
    <property type="entry name" value="STAS_dom_sf"/>
</dbReference>
<comment type="catalytic activity">
    <reaction evidence="5">
        <text>L-glutamine + H2O = L-glutamate + NH4(+)</text>
        <dbReference type="Rhea" id="RHEA:15889"/>
        <dbReference type="ChEBI" id="CHEBI:15377"/>
        <dbReference type="ChEBI" id="CHEBI:28938"/>
        <dbReference type="ChEBI" id="CHEBI:29985"/>
        <dbReference type="ChEBI" id="CHEBI:58359"/>
        <dbReference type="EC" id="3.5.1.2"/>
    </reaction>
</comment>
<reference evidence="8" key="2">
    <citation type="submission" date="2012-05" db="EMBL/GenBank/DDBJ databases">
        <title>Annotation of the Genome Sequence of Fusarium oxysporum HDV247.</title>
        <authorList>
            <consortium name="The Broad Institute Genomics Platform"/>
            <person name="Ma L.-J."/>
            <person name="Corby-Kistler H."/>
            <person name="Broz K."/>
            <person name="Gale L.R."/>
            <person name="Jonkers W."/>
            <person name="O'Donnell K."/>
            <person name="Ploetz R."/>
            <person name="Steinberg C."/>
            <person name="Schwartz D.C."/>
            <person name="VanEtten H."/>
            <person name="Zhou S."/>
            <person name="Young S.K."/>
            <person name="Zeng Q."/>
            <person name="Gargeya S."/>
            <person name="Fitzgerald M."/>
            <person name="Abouelleil A."/>
            <person name="Alvarado L."/>
            <person name="Chapman S.B."/>
            <person name="Gainer-Dewar J."/>
            <person name="Goldberg J."/>
            <person name="Griggs A."/>
            <person name="Gujja S."/>
            <person name="Hansen M."/>
            <person name="Howarth C."/>
            <person name="Imamovic A."/>
            <person name="Ireland A."/>
            <person name="Larimer J."/>
            <person name="McCowan C."/>
            <person name="Murphy C."/>
            <person name="Pearson M."/>
            <person name="Poon T.W."/>
            <person name="Priest M."/>
            <person name="Roberts A."/>
            <person name="Saif S."/>
            <person name="Shea T."/>
            <person name="Sykes S."/>
            <person name="Wortman J."/>
            <person name="Nusbaum C."/>
            <person name="Birren B."/>
        </authorList>
    </citation>
    <scope>NUCLEOTIDE SEQUENCE</scope>
    <source>
        <strain evidence="8">HDV247</strain>
    </source>
</reference>
<comment type="subunit">
    <text evidence="2">Homotetramer.</text>
</comment>
<sequence>MKSPIPDYLNRVLENARPVDSGKPASYIETLAKADTSKIAVALAMVDGQIYSAGDDQLEFSIQSISKAFVYALAIEDAGLDRVLEKIDVEPSGDAFNSLSLERGSNRPMNPMINAGAITAHSLIGGRDWTADQRTERILKALSRLAGRELHVCEEVYEAELRGADRNMGIGYMLKAAGIITGDTQQIVQGYIRQCAINVNVRDLATMAATLCNAGIHPSSGERIIPQDSVRQILSVMTTCGMYDAAGDWVSRIGIPAKSGVAGGIIGALPGQMGIAVFSPKLDERGNSVRGVAICEQLSSDMGLHMMDVSQIAHATVRTSVATIVAGESEPHHSNCNREVLIFSLRGVVRFAGSERLTRAITRELGEPNPDDPGFGSCRNACTVVFSFRDVFSFNTVAQRIIQADISRLLLDGKTVVVIDPSGVLMIDTERAGNKLRIVETETEARDLIGGIGCREGPAEILLPSSPDGIPCDHTNDAAGDDDIYVDSDGELCHISNVSSPREVECRADSIYEKGDVTTSSYIVFEDDFGRPRNDGNTRQHGEEATEEATSDLESQPENAWEPDSSSESDVSDMRSEVQVDDEDERISVSLEADAHSAKCFLERNWGYTCGCEEEEEENETEHTNNNEPQLHGLLDMVDYWRSLAVPDSIGRASPHAEVGESDGAQLDWSSILSGGDNRSKLDIQVSQRSSPDVQRTWDVDSIISWASCLSVNRGLYISYHSLPTRNLAGNMHVFHRGTPLHIIPHLRLGSGRQSPQFGVYVFFPGITHVCRTTTYLTKNERRMWINELLLPAIRLYCPPDVIQHHPRSFDDVESKAYSRQREACSGMVRSKIDMHHYLPQEYLQQIWHYMRQRAERSDLAMFRGMFIVLSAKNIKLEAKSPTPQHTWANRLNGRIFPQTFERFKNIANDLNERMNDL</sequence>
<dbReference type="EMBL" id="JH651052">
    <property type="protein sequence ID" value="EXA30421.1"/>
    <property type="molecule type" value="Genomic_DNA"/>
</dbReference>
<protein>
    <recommendedName>
        <fullName evidence="3">glutaminase</fullName>
        <ecNumber evidence="3">3.5.1.2</ecNumber>
    </recommendedName>
</protein>
<dbReference type="PANTHER" id="PTHR12544:SF29">
    <property type="entry name" value="GLUTAMINASE"/>
    <property type="match status" value="1"/>
</dbReference>
<dbReference type="NCBIfam" id="TIGR03814">
    <property type="entry name" value="Gln_ase"/>
    <property type="match status" value="1"/>
</dbReference>
<dbReference type="GO" id="GO:0006537">
    <property type="term" value="P:glutamate biosynthetic process"/>
    <property type="evidence" value="ECO:0007669"/>
    <property type="project" value="TreeGrafter"/>
</dbReference>
<proteinExistence type="inferred from homology"/>
<dbReference type="Pfam" id="PF04960">
    <property type="entry name" value="Glutaminase"/>
    <property type="match status" value="1"/>
</dbReference>
<organism evidence="8">
    <name type="scientific">Fusarium oxysporum f. sp. pisi HDV247</name>
    <dbReference type="NCBI Taxonomy" id="1080344"/>
    <lineage>
        <taxon>Eukaryota</taxon>
        <taxon>Fungi</taxon>
        <taxon>Dikarya</taxon>
        <taxon>Ascomycota</taxon>
        <taxon>Pezizomycotina</taxon>
        <taxon>Sordariomycetes</taxon>
        <taxon>Hypocreomycetidae</taxon>
        <taxon>Hypocreales</taxon>
        <taxon>Nectriaceae</taxon>
        <taxon>Fusarium</taxon>
        <taxon>Fusarium oxysporum species complex</taxon>
    </lineage>
</organism>
<comment type="similarity">
    <text evidence="1">Belongs to the glutaminase family.</text>
</comment>
<gene>
    <name evidence="8" type="ORF">FOVG_18190</name>
</gene>
<evidence type="ECO:0000313" key="8">
    <source>
        <dbReference type="EMBL" id="EXA30421.1"/>
    </source>
</evidence>
<evidence type="ECO:0000256" key="5">
    <source>
        <dbReference type="ARBA" id="ARBA00049534"/>
    </source>
</evidence>
<keyword evidence="4" id="KW-0378">Hydrolase</keyword>
<dbReference type="HOGENOM" id="CLU_317352_0_0_1"/>
<dbReference type="HAMAP" id="MF_00313">
    <property type="entry name" value="Glutaminase"/>
    <property type="match status" value="1"/>
</dbReference>
<dbReference type="AlphaFoldDB" id="W9NI69"/>
<dbReference type="FunFam" id="3.40.710.10:FF:000005">
    <property type="entry name" value="Glutaminase"/>
    <property type="match status" value="1"/>
</dbReference>
<dbReference type="GO" id="GO:0006543">
    <property type="term" value="P:L-glutamine catabolic process"/>
    <property type="evidence" value="ECO:0007669"/>
    <property type="project" value="TreeGrafter"/>
</dbReference>
<name>W9NI69_FUSOX</name>